<gene>
    <name evidence="2" type="ORF">DFQ00_10644</name>
    <name evidence="3" type="ORF">HUB98_02620</name>
</gene>
<dbReference type="InterPro" id="IPR036188">
    <property type="entry name" value="FAD/NAD-bd_sf"/>
</dbReference>
<dbReference type="AlphaFoldDB" id="A0A2V4VIW1"/>
<dbReference type="Pfam" id="PF13738">
    <property type="entry name" value="Pyr_redox_3"/>
    <property type="match status" value="1"/>
</dbReference>
<dbReference type="EMBL" id="QJSW01000006">
    <property type="protein sequence ID" value="PYE49064.1"/>
    <property type="molecule type" value="Genomic_DNA"/>
</dbReference>
<protein>
    <submittedName>
        <fullName evidence="3">NAD(P)/FAD-dependent oxidoreductase</fullName>
    </submittedName>
    <submittedName>
        <fullName evidence="2">Putative flavoprotein involved in K+ transport</fullName>
    </submittedName>
</protein>
<dbReference type="GO" id="GO:0050660">
    <property type="term" value="F:flavin adenine dinucleotide binding"/>
    <property type="evidence" value="ECO:0007669"/>
    <property type="project" value="InterPro"/>
</dbReference>
<dbReference type="GO" id="GO:0004497">
    <property type="term" value="F:monooxygenase activity"/>
    <property type="evidence" value="ECO:0007669"/>
    <property type="project" value="TreeGrafter"/>
</dbReference>
<evidence type="ECO:0000313" key="2">
    <source>
        <dbReference type="EMBL" id="PYE49064.1"/>
    </source>
</evidence>
<dbReference type="Gene3D" id="3.50.50.60">
    <property type="entry name" value="FAD/NAD(P)-binding domain"/>
    <property type="match status" value="1"/>
</dbReference>
<evidence type="ECO:0000313" key="5">
    <source>
        <dbReference type="Proteomes" id="UP000509327"/>
    </source>
</evidence>
<dbReference type="InterPro" id="IPR036291">
    <property type="entry name" value="NAD(P)-bd_dom_sf"/>
</dbReference>
<dbReference type="PRINTS" id="PR00368">
    <property type="entry name" value="FADPNR"/>
</dbReference>
<dbReference type="InterPro" id="IPR000960">
    <property type="entry name" value="Flavin_mOase"/>
</dbReference>
<dbReference type="GO" id="GO:0050661">
    <property type="term" value="F:NADP binding"/>
    <property type="evidence" value="ECO:0007669"/>
    <property type="project" value="InterPro"/>
</dbReference>
<reference evidence="2 4" key="1">
    <citation type="submission" date="2018-06" db="EMBL/GenBank/DDBJ databases">
        <title>Genomic Encyclopedia of Type Strains, Phase III (KMG-III): the genomes of soil and plant-associated and newly described type strains.</title>
        <authorList>
            <person name="Whitman W."/>
        </authorList>
    </citation>
    <scope>NUCLEOTIDE SEQUENCE [LARGE SCALE GENOMIC DNA]</scope>
    <source>
        <strain evidence="2 4">CECT 7022</strain>
    </source>
</reference>
<dbReference type="EMBL" id="CP054614">
    <property type="protein sequence ID" value="QKS55312.1"/>
    <property type="molecule type" value="Genomic_DNA"/>
</dbReference>
<evidence type="ECO:0000313" key="4">
    <source>
        <dbReference type="Proteomes" id="UP000247790"/>
    </source>
</evidence>
<accession>A0A2V4VIW1</accession>
<keyword evidence="1" id="KW-0560">Oxidoreductase</keyword>
<reference evidence="3 5" key="2">
    <citation type="submission" date="2020-06" db="EMBL/GenBank/DDBJ databases">
        <title>Complete genome of Paenibacillus barcinonensis KACC11450.</title>
        <authorList>
            <person name="Kim M."/>
            <person name="Park Y.-J."/>
            <person name="Shin J.-H."/>
        </authorList>
    </citation>
    <scope>NUCLEOTIDE SEQUENCE [LARGE SCALE GENOMIC DNA]</scope>
    <source>
        <strain evidence="3 5">KACC11450</strain>
    </source>
</reference>
<dbReference type="PANTHER" id="PTHR43539:SF78">
    <property type="entry name" value="FLAVIN-CONTAINING MONOOXYGENASE"/>
    <property type="match status" value="1"/>
</dbReference>
<dbReference type="PANTHER" id="PTHR43539">
    <property type="entry name" value="FLAVIN-BINDING MONOOXYGENASE-LIKE PROTEIN (AFU_ORTHOLOGUE AFUA_4G09220)"/>
    <property type="match status" value="1"/>
</dbReference>
<dbReference type="SUPFAM" id="SSF51735">
    <property type="entry name" value="NAD(P)-binding Rossmann-fold domains"/>
    <property type="match status" value="1"/>
</dbReference>
<dbReference type="Proteomes" id="UP000509327">
    <property type="component" value="Chromosome"/>
</dbReference>
<proteinExistence type="predicted"/>
<dbReference type="SUPFAM" id="SSF51905">
    <property type="entry name" value="FAD/NAD(P)-binding domain"/>
    <property type="match status" value="1"/>
</dbReference>
<evidence type="ECO:0000256" key="1">
    <source>
        <dbReference type="ARBA" id="ARBA00023002"/>
    </source>
</evidence>
<dbReference type="InterPro" id="IPR050982">
    <property type="entry name" value="Auxin_biosynth/cation_transpt"/>
</dbReference>
<organism evidence="2 4">
    <name type="scientific">Paenibacillus barcinonensis</name>
    <dbReference type="NCBI Taxonomy" id="198119"/>
    <lineage>
        <taxon>Bacteria</taxon>
        <taxon>Bacillati</taxon>
        <taxon>Bacillota</taxon>
        <taxon>Bacilli</taxon>
        <taxon>Bacillales</taxon>
        <taxon>Paenibacillaceae</taxon>
        <taxon>Paenibacillus</taxon>
    </lineage>
</organism>
<name>A0A2V4VIW1_PAEBA</name>
<evidence type="ECO:0000313" key="3">
    <source>
        <dbReference type="EMBL" id="QKS55312.1"/>
    </source>
</evidence>
<dbReference type="Proteomes" id="UP000247790">
    <property type="component" value="Unassembled WGS sequence"/>
</dbReference>
<dbReference type="PIRSF" id="PIRSF000332">
    <property type="entry name" value="FMO"/>
    <property type="match status" value="1"/>
</dbReference>
<keyword evidence="5" id="KW-1185">Reference proteome</keyword>
<dbReference type="PRINTS" id="PR00469">
    <property type="entry name" value="PNDRDTASEII"/>
</dbReference>
<sequence>MKNMIYDCIVIGGGQSGLAAAYYLQEAKRNFIILEKSEEHLGSWANYYDSLTLFSPAPYSSLPGLPFPGGANVYPRRDEVVQYLKSYAATYNFPIQSGREVIRVDKESNIYTVHTSSLEQFRTGSIICASGAFVNPHIPDIPGMHEFKGEMLHAKDYRNEKEFKNKRIIVVGGGNSAVQIAVELARTAHVTIASRSPIKFKPQVIAGKDIHFWLTILRLDQTNWGKRLLQKSSDGVLDTGIYKSVIDQGKPDAKLMFKAFTGNGIVWADETREHVDTVIFATGYIPNFEYLSGLNVLDSSGVPLKQSDENIHFVGIPWQTSFASATIRGSGKDAKKAVQSLVKRL</sequence>